<dbReference type="InterPro" id="IPR005311">
    <property type="entry name" value="PBP_dimer"/>
</dbReference>
<dbReference type="InterPro" id="IPR036138">
    <property type="entry name" value="PBP_dimer_sf"/>
</dbReference>
<protein>
    <recommendedName>
        <fullName evidence="7">Penicillin-binding protein transpeptidase domain-containing protein</fullName>
    </recommendedName>
</protein>
<sequence>MGRKKEKISSVNRGSLKVRLILVSVLFVLFGSGLVGRLFFLQVIKNEDLVSRSKQQHQMTVSVNYGRGFIYDRNMNELAANIKVESVYATPQDIKNKKKTALLLAKTLKLDEKVILKKISSKRSFSWIKRKVSPIEISRLKRDLPLGVNFMSEDKRFFPKRELASGLIGFTGIDNQGLAGIEHQYDAMLKGNIVKTVIKKDARGKIMQFNGKVDGHDAEGRGIVLAIDEVIQFFAEHHLSKQVKRYQAKSGVAIVMNPSTGEVYAIANVPQYNPNNYSSYKPRRWINQAVSNSYEPGSIFKPILAAAAIDAGVAMPHDIFFCEDGEFSIRGKSIGEAANHKFGWLTLQDIIAKSSNIGSVKVAQQLGKKTFYEYIRKFGFGQKTGVALPGEATGRFKELKAWDERSLA</sequence>
<keyword evidence="3" id="KW-0812">Transmembrane</keyword>
<keyword evidence="3" id="KW-1133">Transmembrane helix</keyword>
<evidence type="ECO:0008006" key="7">
    <source>
        <dbReference type="Google" id="ProtNLM"/>
    </source>
</evidence>
<feature type="transmembrane region" description="Helical" evidence="3">
    <location>
        <begin position="20"/>
        <end position="40"/>
    </location>
</feature>
<name>A0A382BE34_9ZZZZ</name>
<evidence type="ECO:0000256" key="3">
    <source>
        <dbReference type="SAM" id="Phobius"/>
    </source>
</evidence>
<accession>A0A382BE34</accession>
<dbReference type="PANTHER" id="PTHR30627">
    <property type="entry name" value="PEPTIDOGLYCAN D,D-TRANSPEPTIDASE"/>
    <property type="match status" value="1"/>
</dbReference>
<dbReference type="GO" id="GO:0005886">
    <property type="term" value="C:plasma membrane"/>
    <property type="evidence" value="ECO:0007669"/>
    <property type="project" value="TreeGrafter"/>
</dbReference>
<comment type="subcellular location">
    <subcellularLocation>
        <location evidence="1">Membrane</location>
    </subcellularLocation>
</comment>
<dbReference type="EMBL" id="UINC01029395">
    <property type="protein sequence ID" value="SVB12038.1"/>
    <property type="molecule type" value="Genomic_DNA"/>
</dbReference>
<evidence type="ECO:0000256" key="2">
    <source>
        <dbReference type="ARBA" id="ARBA00023136"/>
    </source>
</evidence>
<feature type="non-terminal residue" evidence="6">
    <location>
        <position position="408"/>
    </location>
</feature>
<organism evidence="6">
    <name type="scientific">marine metagenome</name>
    <dbReference type="NCBI Taxonomy" id="408172"/>
    <lineage>
        <taxon>unclassified sequences</taxon>
        <taxon>metagenomes</taxon>
        <taxon>ecological metagenomes</taxon>
    </lineage>
</organism>
<keyword evidence="2 3" id="KW-0472">Membrane</keyword>
<feature type="domain" description="Penicillin-binding protein transpeptidase" evidence="4">
    <location>
        <begin position="251"/>
        <end position="396"/>
    </location>
</feature>
<feature type="domain" description="Penicillin-binding protein dimerisation" evidence="5">
    <location>
        <begin position="67"/>
        <end position="207"/>
    </location>
</feature>
<gene>
    <name evidence="6" type="ORF">METZ01_LOCUS164892</name>
</gene>
<reference evidence="6" key="1">
    <citation type="submission" date="2018-05" db="EMBL/GenBank/DDBJ databases">
        <authorList>
            <person name="Lanie J.A."/>
            <person name="Ng W.-L."/>
            <person name="Kazmierczak K.M."/>
            <person name="Andrzejewski T.M."/>
            <person name="Davidsen T.M."/>
            <person name="Wayne K.J."/>
            <person name="Tettelin H."/>
            <person name="Glass J.I."/>
            <person name="Rusch D."/>
            <person name="Podicherti R."/>
            <person name="Tsui H.-C.T."/>
            <person name="Winkler M.E."/>
        </authorList>
    </citation>
    <scope>NUCLEOTIDE SEQUENCE</scope>
</reference>
<evidence type="ECO:0000256" key="1">
    <source>
        <dbReference type="ARBA" id="ARBA00004370"/>
    </source>
</evidence>
<dbReference type="InterPro" id="IPR001460">
    <property type="entry name" value="PCN-bd_Tpept"/>
</dbReference>
<dbReference type="Pfam" id="PF03717">
    <property type="entry name" value="PBP_dimer"/>
    <property type="match status" value="1"/>
</dbReference>
<dbReference type="SUPFAM" id="SSF56601">
    <property type="entry name" value="beta-lactamase/transpeptidase-like"/>
    <property type="match status" value="1"/>
</dbReference>
<dbReference type="PANTHER" id="PTHR30627:SF1">
    <property type="entry name" value="PEPTIDOGLYCAN D,D-TRANSPEPTIDASE FTSI"/>
    <property type="match status" value="1"/>
</dbReference>
<dbReference type="Pfam" id="PF00905">
    <property type="entry name" value="Transpeptidase"/>
    <property type="match status" value="1"/>
</dbReference>
<dbReference type="GO" id="GO:0008658">
    <property type="term" value="F:penicillin binding"/>
    <property type="evidence" value="ECO:0007669"/>
    <property type="project" value="InterPro"/>
</dbReference>
<proteinExistence type="predicted"/>
<dbReference type="SUPFAM" id="SSF56519">
    <property type="entry name" value="Penicillin binding protein dimerisation domain"/>
    <property type="match status" value="1"/>
</dbReference>
<dbReference type="Gene3D" id="3.40.710.10">
    <property type="entry name" value="DD-peptidase/beta-lactamase superfamily"/>
    <property type="match status" value="1"/>
</dbReference>
<dbReference type="AlphaFoldDB" id="A0A382BE34"/>
<dbReference type="GO" id="GO:0071555">
    <property type="term" value="P:cell wall organization"/>
    <property type="evidence" value="ECO:0007669"/>
    <property type="project" value="TreeGrafter"/>
</dbReference>
<dbReference type="InterPro" id="IPR050515">
    <property type="entry name" value="Beta-lactam/transpept"/>
</dbReference>
<evidence type="ECO:0000259" key="4">
    <source>
        <dbReference type="Pfam" id="PF00905"/>
    </source>
</evidence>
<dbReference type="Gene3D" id="3.30.450.330">
    <property type="match status" value="1"/>
</dbReference>
<dbReference type="Gene3D" id="3.90.1310.10">
    <property type="entry name" value="Penicillin-binding protein 2a (Domain 2)"/>
    <property type="match status" value="1"/>
</dbReference>
<evidence type="ECO:0000313" key="6">
    <source>
        <dbReference type="EMBL" id="SVB12038.1"/>
    </source>
</evidence>
<evidence type="ECO:0000259" key="5">
    <source>
        <dbReference type="Pfam" id="PF03717"/>
    </source>
</evidence>
<dbReference type="InterPro" id="IPR012338">
    <property type="entry name" value="Beta-lactam/transpept-like"/>
</dbReference>